<dbReference type="PROSITE" id="PS00916">
    <property type="entry name" value="PI3_4_KINASE_2"/>
    <property type="match status" value="1"/>
</dbReference>
<keyword evidence="2" id="KW-0808">Transferase</keyword>
<evidence type="ECO:0000313" key="7">
    <source>
        <dbReference type="Proteomes" id="UP000054248"/>
    </source>
</evidence>
<dbReference type="PROSITE" id="PS50290">
    <property type="entry name" value="PI3_4_KINASE_3"/>
    <property type="match status" value="1"/>
</dbReference>
<dbReference type="PANTHER" id="PTHR10048:SF15">
    <property type="entry name" value="PHOSPHATIDYLINOSITOL 4-KINASE ALPHA"/>
    <property type="match status" value="1"/>
</dbReference>
<keyword evidence="3" id="KW-0418">Kinase</keyword>
<dbReference type="InterPro" id="IPR036940">
    <property type="entry name" value="PI3/4_kinase_cat_sf"/>
</dbReference>
<proteinExistence type="inferred from homology"/>
<feature type="non-terminal residue" evidence="6">
    <location>
        <position position="1"/>
    </location>
</feature>
<evidence type="ECO:0000256" key="3">
    <source>
        <dbReference type="ARBA" id="ARBA00022777"/>
    </source>
</evidence>
<dbReference type="GO" id="GO:0046854">
    <property type="term" value="P:phosphatidylinositol phosphate biosynthetic process"/>
    <property type="evidence" value="ECO:0007669"/>
    <property type="project" value="InterPro"/>
</dbReference>
<evidence type="ECO:0000313" key="6">
    <source>
        <dbReference type="EMBL" id="KIO15777.1"/>
    </source>
</evidence>
<keyword evidence="4" id="KW-1133">Transmembrane helix</keyword>
<dbReference type="PANTHER" id="PTHR10048">
    <property type="entry name" value="PHOSPHATIDYLINOSITOL KINASE"/>
    <property type="match status" value="1"/>
</dbReference>
<gene>
    <name evidence="6" type="ORF">M407DRAFT_235724</name>
</gene>
<feature type="domain" description="PI3K/PI4K catalytic" evidence="5">
    <location>
        <begin position="1"/>
        <end position="262"/>
    </location>
</feature>
<dbReference type="InterPro" id="IPR000403">
    <property type="entry name" value="PI3/4_kinase_cat_dom"/>
</dbReference>
<organism evidence="6 7">
    <name type="scientific">Tulasnella calospora MUT 4182</name>
    <dbReference type="NCBI Taxonomy" id="1051891"/>
    <lineage>
        <taxon>Eukaryota</taxon>
        <taxon>Fungi</taxon>
        <taxon>Dikarya</taxon>
        <taxon>Basidiomycota</taxon>
        <taxon>Agaricomycotina</taxon>
        <taxon>Agaricomycetes</taxon>
        <taxon>Cantharellales</taxon>
        <taxon>Tulasnellaceae</taxon>
        <taxon>Tulasnella</taxon>
    </lineage>
</organism>
<dbReference type="GO" id="GO:0005737">
    <property type="term" value="C:cytoplasm"/>
    <property type="evidence" value="ECO:0007669"/>
    <property type="project" value="TreeGrafter"/>
</dbReference>
<evidence type="ECO:0000256" key="2">
    <source>
        <dbReference type="ARBA" id="ARBA00022679"/>
    </source>
</evidence>
<reference evidence="6 7" key="1">
    <citation type="submission" date="2014-04" db="EMBL/GenBank/DDBJ databases">
        <authorList>
            <consortium name="DOE Joint Genome Institute"/>
            <person name="Kuo A."/>
            <person name="Girlanda M."/>
            <person name="Perotto S."/>
            <person name="Kohler A."/>
            <person name="Nagy L.G."/>
            <person name="Floudas D."/>
            <person name="Copeland A."/>
            <person name="Barry K.W."/>
            <person name="Cichocki N."/>
            <person name="Veneault-Fourrey C."/>
            <person name="LaButti K."/>
            <person name="Lindquist E.A."/>
            <person name="Lipzen A."/>
            <person name="Lundell T."/>
            <person name="Morin E."/>
            <person name="Murat C."/>
            <person name="Sun H."/>
            <person name="Tunlid A."/>
            <person name="Henrissat B."/>
            <person name="Grigoriev I.V."/>
            <person name="Hibbett D.S."/>
            <person name="Martin F."/>
            <person name="Nordberg H.P."/>
            <person name="Cantor M.N."/>
            <person name="Hua S.X."/>
        </authorList>
    </citation>
    <scope>NUCLEOTIDE SEQUENCE [LARGE SCALE GENOMIC DNA]</scope>
    <source>
        <strain evidence="6 7">MUT 4182</strain>
    </source>
</reference>
<dbReference type="CDD" id="cd05167">
    <property type="entry name" value="PI4Kc_III_alpha"/>
    <property type="match status" value="1"/>
</dbReference>
<accession>A0A0C3L244</accession>
<dbReference type="EMBL" id="KN823823">
    <property type="protein sequence ID" value="KIO15777.1"/>
    <property type="molecule type" value="Genomic_DNA"/>
</dbReference>
<sequence length="276" mass="31085">VLDDSGEASTRVVYYEIWQAAIFKVGDDCRQDVLALQIIAMFKNIFSGLGLMLYLFPYRVTATAPGCGVIDVVPNATSRDEMGRAKINDLLAFFVARYGSPDTVEFQKARLNFIQSMAAYSVACYILQIKDRHNGNIMIDAHGHIVHVDFGFLFDIDKYCYGVKFEPSSFKLTHEMVVLMGGRESQGYALFVQLTVKAFLAIRPHTEQLVQTVAMMLGTGFPSFKGEPTIKRLRDRFAPGVTERQAADFMMAIVKNAHENMRSTVYDEFQRLQNGE</sequence>
<dbReference type="PROSITE" id="PS00915">
    <property type="entry name" value="PI3_4_KINASE_1"/>
    <property type="match status" value="1"/>
</dbReference>
<evidence type="ECO:0000256" key="4">
    <source>
        <dbReference type="SAM" id="Phobius"/>
    </source>
</evidence>
<comment type="similarity">
    <text evidence="1">Belongs to the PI3/PI4-kinase family. Type III PI4K subfamily.</text>
</comment>
<dbReference type="Pfam" id="PF00454">
    <property type="entry name" value="PI3_PI4_kinase"/>
    <property type="match status" value="1"/>
</dbReference>
<dbReference type="FunFam" id="1.10.1070.11:FF:000012">
    <property type="entry name" value="Phosphatidylinositol 4-kinase alpha 1"/>
    <property type="match status" value="1"/>
</dbReference>
<feature type="transmembrane region" description="Helical" evidence="4">
    <location>
        <begin position="34"/>
        <end position="56"/>
    </location>
</feature>
<evidence type="ECO:0000256" key="1">
    <source>
        <dbReference type="ARBA" id="ARBA00006209"/>
    </source>
</evidence>
<protein>
    <recommendedName>
        <fullName evidence="5">PI3K/PI4K catalytic domain-containing protein</fullName>
    </recommendedName>
</protein>
<dbReference type="SMART" id="SM00146">
    <property type="entry name" value="PI3Kc"/>
    <property type="match status" value="1"/>
</dbReference>
<dbReference type="Gene3D" id="1.10.1070.11">
    <property type="entry name" value="Phosphatidylinositol 3-/4-kinase, catalytic domain"/>
    <property type="match status" value="1"/>
</dbReference>
<dbReference type="Gene3D" id="3.30.1010.10">
    <property type="entry name" value="Phosphatidylinositol 3-kinase Catalytic Subunit, Chain A, domain 4"/>
    <property type="match status" value="1"/>
</dbReference>
<dbReference type="Proteomes" id="UP000054248">
    <property type="component" value="Unassembled WGS sequence"/>
</dbReference>
<dbReference type="AlphaFoldDB" id="A0A0C3L244"/>
<dbReference type="GO" id="GO:0005886">
    <property type="term" value="C:plasma membrane"/>
    <property type="evidence" value="ECO:0007669"/>
    <property type="project" value="TreeGrafter"/>
</dbReference>
<dbReference type="HOGENOM" id="CLU_002446_0_1_1"/>
<dbReference type="SUPFAM" id="SSF56112">
    <property type="entry name" value="Protein kinase-like (PK-like)"/>
    <property type="match status" value="1"/>
</dbReference>
<keyword evidence="7" id="KW-1185">Reference proteome</keyword>
<evidence type="ECO:0000259" key="5">
    <source>
        <dbReference type="PROSITE" id="PS50290"/>
    </source>
</evidence>
<dbReference type="STRING" id="1051891.A0A0C3L244"/>
<keyword evidence="4" id="KW-0812">Transmembrane</keyword>
<dbReference type="OrthoDB" id="10264149at2759"/>
<dbReference type="GO" id="GO:0004430">
    <property type="term" value="F:1-phosphatidylinositol 4-kinase activity"/>
    <property type="evidence" value="ECO:0007669"/>
    <property type="project" value="TreeGrafter"/>
</dbReference>
<name>A0A0C3L244_9AGAM</name>
<reference evidence="7" key="2">
    <citation type="submission" date="2015-01" db="EMBL/GenBank/DDBJ databases">
        <title>Evolutionary Origins and Diversification of the Mycorrhizal Mutualists.</title>
        <authorList>
            <consortium name="DOE Joint Genome Institute"/>
            <consortium name="Mycorrhizal Genomics Consortium"/>
            <person name="Kohler A."/>
            <person name="Kuo A."/>
            <person name="Nagy L.G."/>
            <person name="Floudas D."/>
            <person name="Copeland A."/>
            <person name="Barry K.W."/>
            <person name="Cichocki N."/>
            <person name="Veneault-Fourrey C."/>
            <person name="LaButti K."/>
            <person name="Lindquist E.A."/>
            <person name="Lipzen A."/>
            <person name="Lundell T."/>
            <person name="Morin E."/>
            <person name="Murat C."/>
            <person name="Riley R."/>
            <person name="Ohm R."/>
            <person name="Sun H."/>
            <person name="Tunlid A."/>
            <person name="Henrissat B."/>
            <person name="Grigoriev I.V."/>
            <person name="Hibbett D.S."/>
            <person name="Martin F."/>
        </authorList>
    </citation>
    <scope>NUCLEOTIDE SEQUENCE [LARGE SCALE GENOMIC DNA]</scope>
    <source>
        <strain evidence="7">MUT 4182</strain>
    </source>
</reference>
<dbReference type="InterPro" id="IPR015433">
    <property type="entry name" value="PI3/4_kinase"/>
</dbReference>
<dbReference type="InterPro" id="IPR011009">
    <property type="entry name" value="Kinase-like_dom_sf"/>
</dbReference>
<keyword evidence="4" id="KW-0472">Membrane</keyword>
<dbReference type="GO" id="GO:0048015">
    <property type="term" value="P:phosphatidylinositol-mediated signaling"/>
    <property type="evidence" value="ECO:0007669"/>
    <property type="project" value="TreeGrafter"/>
</dbReference>
<dbReference type="InterPro" id="IPR018936">
    <property type="entry name" value="PI3/4_kinase_CS"/>
</dbReference>